<dbReference type="GO" id="GO:0046930">
    <property type="term" value="C:pore complex"/>
    <property type="evidence" value="ECO:0007669"/>
    <property type="project" value="UniProtKB-KW"/>
</dbReference>
<dbReference type="InterPro" id="IPR023614">
    <property type="entry name" value="Porin_dom_sf"/>
</dbReference>
<dbReference type="SUPFAM" id="SSF56935">
    <property type="entry name" value="Porins"/>
    <property type="match status" value="1"/>
</dbReference>
<keyword evidence="8" id="KW-0626">Porin</keyword>
<evidence type="ECO:0000313" key="14">
    <source>
        <dbReference type="Proteomes" id="UP000237632"/>
    </source>
</evidence>
<evidence type="ECO:0000256" key="1">
    <source>
        <dbReference type="ARBA" id="ARBA00004571"/>
    </source>
</evidence>
<dbReference type="GO" id="GO:0009279">
    <property type="term" value="C:cell outer membrane"/>
    <property type="evidence" value="ECO:0007669"/>
    <property type="project" value="UniProtKB-SubCell"/>
</dbReference>
<organism evidence="13 14">
    <name type="scientific">Burkholderia vietnamiensis</name>
    <dbReference type="NCBI Taxonomy" id="60552"/>
    <lineage>
        <taxon>Bacteria</taxon>
        <taxon>Pseudomonadati</taxon>
        <taxon>Pseudomonadota</taxon>
        <taxon>Betaproteobacteria</taxon>
        <taxon>Burkholderiales</taxon>
        <taxon>Burkholderiaceae</taxon>
        <taxon>Burkholderia</taxon>
        <taxon>Burkholderia cepacia complex</taxon>
    </lineage>
</organism>
<evidence type="ECO:0000313" key="13">
    <source>
        <dbReference type="EMBL" id="PRH42576.1"/>
    </source>
</evidence>
<evidence type="ECO:0000256" key="6">
    <source>
        <dbReference type="ARBA" id="ARBA00022729"/>
    </source>
</evidence>
<accession>A0AA44Y1L3</accession>
<dbReference type="Gene3D" id="2.40.160.10">
    <property type="entry name" value="Porin"/>
    <property type="match status" value="1"/>
</dbReference>
<dbReference type="InterPro" id="IPR050298">
    <property type="entry name" value="Gram-neg_bact_OMP"/>
</dbReference>
<keyword evidence="5" id="KW-0812">Transmembrane</keyword>
<dbReference type="CDD" id="cd00342">
    <property type="entry name" value="gram_neg_porins"/>
    <property type="match status" value="1"/>
</dbReference>
<comment type="subcellular location">
    <subcellularLocation>
        <location evidence="1">Cell outer membrane</location>
        <topology evidence="1">Multi-pass membrane protein</topology>
    </subcellularLocation>
</comment>
<feature type="domain" description="Porin" evidence="12">
    <location>
        <begin position="10"/>
        <end position="327"/>
    </location>
</feature>
<dbReference type="InterPro" id="IPR033900">
    <property type="entry name" value="Gram_neg_porin_domain"/>
</dbReference>
<evidence type="ECO:0000256" key="2">
    <source>
        <dbReference type="ARBA" id="ARBA00011233"/>
    </source>
</evidence>
<gene>
    <name evidence="13" type="ORF">C6T65_09465</name>
</gene>
<dbReference type="PRINTS" id="PR00182">
    <property type="entry name" value="ECOLNEIPORIN"/>
</dbReference>
<evidence type="ECO:0000256" key="8">
    <source>
        <dbReference type="ARBA" id="ARBA00023114"/>
    </source>
</evidence>
<keyword evidence="4" id="KW-1134">Transmembrane beta strand</keyword>
<dbReference type="EMBL" id="PVHK01000058">
    <property type="protein sequence ID" value="PRH42576.1"/>
    <property type="molecule type" value="Genomic_DNA"/>
</dbReference>
<dbReference type="Proteomes" id="UP000237632">
    <property type="component" value="Unassembled WGS sequence"/>
</dbReference>
<keyword evidence="6 11" id="KW-0732">Signal</keyword>
<name>A0AA44Y1L3_BURVI</name>
<dbReference type="RefSeq" id="WP_060081417.1">
    <property type="nucleotide sequence ID" value="NZ_CADFFO010000042.1"/>
</dbReference>
<dbReference type="InterPro" id="IPR001702">
    <property type="entry name" value="Porin_Gram-ve"/>
</dbReference>
<evidence type="ECO:0000256" key="9">
    <source>
        <dbReference type="ARBA" id="ARBA00023136"/>
    </source>
</evidence>
<dbReference type="InterPro" id="IPR002299">
    <property type="entry name" value="Porin_Neis"/>
</dbReference>
<feature type="chain" id="PRO_5041397243" evidence="11">
    <location>
        <begin position="24"/>
        <end position="357"/>
    </location>
</feature>
<keyword evidence="9" id="KW-0472">Membrane</keyword>
<dbReference type="Pfam" id="PF13609">
    <property type="entry name" value="Porin_4"/>
    <property type="match status" value="1"/>
</dbReference>
<evidence type="ECO:0000256" key="4">
    <source>
        <dbReference type="ARBA" id="ARBA00022452"/>
    </source>
</evidence>
<feature type="signal peptide" evidence="11">
    <location>
        <begin position="1"/>
        <end position="23"/>
    </location>
</feature>
<evidence type="ECO:0000256" key="10">
    <source>
        <dbReference type="ARBA" id="ARBA00023237"/>
    </source>
</evidence>
<comment type="subunit">
    <text evidence="2">Homotrimer.</text>
</comment>
<keyword evidence="7" id="KW-0406">Ion transport</keyword>
<proteinExistence type="predicted"/>
<dbReference type="GO" id="GO:0034220">
    <property type="term" value="P:monoatomic ion transmembrane transport"/>
    <property type="evidence" value="ECO:0007669"/>
    <property type="project" value="InterPro"/>
</dbReference>
<dbReference type="PANTHER" id="PTHR34501">
    <property type="entry name" value="PROTEIN YDDL-RELATED"/>
    <property type="match status" value="1"/>
</dbReference>
<dbReference type="PANTHER" id="PTHR34501:SF9">
    <property type="entry name" value="MAJOR OUTER MEMBRANE PROTEIN P.IA"/>
    <property type="match status" value="1"/>
</dbReference>
<evidence type="ECO:0000259" key="12">
    <source>
        <dbReference type="Pfam" id="PF13609"/>
    </source>
</evidence>
<dbReference type="PRINTS" id="PR00184">
    <property type="entry name" value="NEISSPPORIN"/>
</dbReference>
<protein>
    <submittedName>
        <fullName evidence="13">Porin</fullName>
    </submittedName>
</protein>
<reference evidence="13 14" key="1">
    <citation type="submission" date="2018-03" db="EMBL/GenBank/DDBJ databases">
        <authorList>
            <person name="Nguyen K."/>
            <person name="Fouts D."/>
            <person name="Sutton G."/>
        </authorList>
    </citation>
    <scope>NUCLEOTIDE SEQUENCE [LARGE SCALE GENOMIC DNA]</scope>
    <source>
        <strain evidence="13 14">AU3578</strain>
    </source>
</reference>
<evidence type="ECO:0000256" key="5">
    <source>
        <dbReference type="ARBA" id="ARBA00022692"/>
    </source>
</evidence>
<keyword evidence="10" id="KW-0998">Cell outer membrane</keyword>
<evidence type="ECO:0000256" key="11">
    <source>
        <dbReference type="SAM" id="SignalP"/>
    </source>
</evidence>
<comment type="caution">
    <text evidence="13">The sequence shown here is derived from an EMBL/GenBank/DDBJ whole genome shotgun (WGS) entry which is preliminary data.</text>
</comment>
<keyword evidence="3" id="KW-0813">Transport</keyword>
<evidence type="ECO:0000256" key="3">
    <source>
        <dbReference type="ARBA" id="ARBA00022448"/>
    </source>
</evidence>
<evidence type="ECO:0000256" key="7">
    <source>
        <dbReference type="ARBA" id="ARBA00023065"/>
    </source>
</evidence>
<dbReference type="AlphaFoldDB" id="A0AA44Y1L3"/>
<dbReference type="GO" id="GO:0015288">
    <property type="term" value="F:porin activity"/>
    <property type="evidence" value="ECO:0007669"/>
    <property type="project" value="UniProtKB-KW"/>
</dbReference>
<sequence length="357" mass="36618">MKSRIVIGCAALAGALASPSGFAQSSVTLYGNLDAALLYTSKTLDSASATGANAGHQFSMADTGMTPTTFGMTGTEDLGGGLKAKFQLESGFAVTNGAFAHSNGNIFGRQAWVGLDGAFGTVKAGVQYSPFLLAIFDSDPRSFSHFGSGLVNYVDNVLVTGLFNPNAVSYTSPTIAGLTGSAMFAFGGKAGDFQAGRQYSASLKYEHGGFMINAGFYNGNDGTNPTPTASTVAFVGRTIGAAYRFGPVTAKASFASYKVAGSFSNNVYGGGLDYQATPTVDLNGGVWFTSDRNDTANHSLLAAVGSTYSLSKATALYAQVAMVNNHGAMDTGLGITNALYAVNGTTVGANVGIRHMF</sequence>